<dbReference type="Proteomes" id="UP000295131">
    <property type="component" value="Unassembled WGS sequence"/>
</dbReference>
<dbReference type="RefSeq" id="WP_133285798.1">
    <property type="nucleotide sequence ID" value="NZ_SMSI01000004.1"/>
</dbReference>
<keyword evidence="3 6" id="KW-0812">Transmembrane</keyword>
<protein>
    <submittedName>
        <fullName evidence="7">LysE family translocator</fullName>
    </submittedName>
</protein>
<feature type="transmembrane region" description="Helical" evidence="6">
    <location>
        <begin position="144"/>
        <end position="171"/>
    </location>
</feature>
<comment type="subcellular location">
    <subcellularLocation>
        <location evidence="1">Cell membrane</location>
        <topology evidence="1">Multi-pass membrane protein</topology>
    </subcellularLocation>
</comment>
<dbReference type="PANTHER" id="PTHR30086:SF20">
    <property type="entry name" value="ARGININE EXPORTER PROTEIN ARGO-RELATED"/>
    <property type="match status" value="1"/>
</dbReference>
<evidence type="ECO:0000256" key="4">
    <source>
        <dbReference type="ARBA" id="ARBA00022989"/>
    </source>
</evidence>
<dbReference type="EMBL" id="SMSI01000004">
    <property type="protein sequence ID" value="TDH34451.1"/>
    <property type="molecule type" value="Genomic_DNA"/>
</dbReference>
<dbReference type="PANTHER" id="PTHR30086">
    <property type="entry name" value="ARGININE EXPORTER PROTEIN ARGO"/>
    <property type="match status" value="1"/>
</dbReference>
<keyword evidence="2" id="KW-1003">Cell membrane</keyword>
<reference evidence="7 8" key="1">
    <citation type="journal article" date="2013" name="Int. J. Syst. Evol. Microbiol.">
        <title>Hoeflea suaedae sp. nov., an endophytic bacterium isolated from the root of the halophyte Suaeda maritima.</title>
        <authorList>
            <person name="Chung E.J."/>
            <person name="Park J.A."/>
            <person name="Pramanik P."/>
            <person name="Bibi F."/>
            <person name="Jeon C.O."/>
            <person name="Chung Y.R."/>
        </authorList>
    </citation>
    <scope>NUCLEOTIDE SEQUENCE [LARGE SCALE GENOMIC DNA]</scope>
    <source>
        <strain evidence="7 8">YC6898</strain>
    </source>
</reference>
<dbReference type="GO" id="GO:0005886">
    <property type="term" value="C:plasma membrane"/>
    <property type="evidence" value="ECO:0007669"/>
    <property type="project" value="UniProtKB-SubCell"/>
</dbReference>
<dbReference type="AlphaFoldDB" id="A0A4R5PIT2"/>
<evidence type="ECO:0000313" key="8">
    <source>
        <dbReference type="Proteomes" id="UP000295131"/>
    </source>
</evidence>
<organism evidence="7 8">
    <name type="scientific">Pseudohoeflea suaedae</name>
    <dbReference type="NCBI Taxonomy" id="877384"/>
    <lineage>
        <taxon>Bacteria</taxon>
        <taxon>Pseudomonadati</taxon>
        <taxon>Pseudomonadota</taxon>
        <taxon>Alphaproteobacteria</taxon>
        <taxon>Hyphomicrobiales</taxon>
        <taxon>Rhizobiaceae</taxon>
        <taxon>Pseudohoeflea</taxon>
    </lineage>
</organism>
<comment type="caution">
    <text evidence="7">The sequence shown here is derived from an EMBL/GenBank/DDBJ whole genome shotgun (WGS) entry which is preliminary data.</text>
</comment>
<evidence type="ECO:0000256" key="2">
    <source>
        <dbReference type="ARBA" id="ARBA00022475"/>
    </source>
</evidence>
<feature type="transmembrane region" description="Helical" evidence="6">
    <location>
        <begin position="111"/>
        <end position="132"/>
    </location>
</feature>
<keyword evidence="4 6" id="KW-1133">Transmembrane helix</keyword>
<feature type="transmembrane region" description="Helical" evidence="6">
    <location>
        <begin position="41"/>
        <end position="62"/>
    </location>
</feature>
<feature type="transmembrane region" description="Helical" evidence="6">
    <location>
        <begin position="183"/>
        <end position="200"/>
    </location>
</feature>
<evidence type="ECO:0000313" key="7">
    <source>
        <dbReference type="EMBL" id="TDH34451.1"/>
    </source>
</evidence>
<dbReference type="OrthoDB" id="9804822at2"/>
<dbReference type="GO" id="GO:0015171">
    <property type="term" value="F:amino acid transmembrane transporter activity"/>
    <property type="evidence" value="ECO:0007669"/>
    <property type="project" value="TreeGrafter"/>
</dbReference>
<name>A0A4R5PIT2_9HYPH</name>
<sequence length="203" mass="21598">MSLETLLAFVLASSIIEITPGPNMGYLAVVSLGEGRRAGFLTVLGIALGLATIGTASAMGLAGIVSNSPLAYEFLRWSGVIFMLYLAYDAWRSGNEEEVRHSSVAHFRRGLVTNLLNPKAAIFFLTVIPAFLPGEVENLAANLLLVAIYVAVATVIHGGIVLLADSLAPFLTDPQRSLRIRRLLAVLLACVAIWFGFSTANPG</sequence>
<evidence type="ECO:0000256" key="5">
    <source>
        <dbReference type="ARBA" id="ARBA00023136"/>
    </source>
</evidence>
<gene>
    <name evidence="7" type="ORF">E2A64_17470</name>
</gene>
<feature type="transmembrane region" description="Helical" evidence="6">
    <location>
        <begin position="6"/>
        <end position="29"/>
    </location>
</feature>
<dbReference type="InterPro" id="IPR001123">
    <property type="entry name" value="LeuE-type"/>
</dbReference>
<evidence type="ECO:0000256" key="6">
    <source>
        <dbReference type="SAM" id="Phobius"/>
    </source>
</evidence>
<keyword evidence="5 6" id="KW-0472">Membrane</keyword>
<evidence type="ECO:0000256" key="1">
    <source>
        <dbReference type="ARBA" id="ARBA00004651"/>
    </source>
</evidence>
<proteinExistence type="predicted"/>
<dbReference type="Pfam" id="PF01810">
    <property type="entry name" value="LysE"/>
    <property type="match status" value="1"/>
</dbReference>
<accession>A0A4R5PIT2</accession>
<evidence type="ECO:0000256" key="3">
    <source>
        <dbReference type="ARBA" id="ARBA00022692"/>
    </source>
</evidence>
<keyword evidence="8" id="KW-1185">Reference proteome</keyword>